<dbReference type="GO" id="GO:0003677">
    <property type="term" value="F:DNA binding"/>
    <property type="evidence" value="ECO:0007669"/>
    <property type="project" value="UniProtKB-KW"/>
</dbReference>
<reference evidence="5 6" key="1">
    <citation type="submission" date="2019-07" db="EMBL/GenBank/DDBJ databases">
        <title>Whole genome shotgun sequence of Pseudonocardia sulfidoxydans NBRC 16205.</title>
        <authorList>
            <person name="Hosoyama A."/>
            <person name="Uohara A."/>
            <person name="Ohji S."/>
            <person name="Ichikawa N."/>
        </authorList>
    </citation>
    <scope>NUCLEOTIDE SEQUENCE [LARGE SCALE GENOMIC DNA]</scope>
    <source>
        <strain evidence="5 6">NBRC 16205</strain>
    </source>
</reference>
<accession>A0A511DRF6</accession>
<dbReference type="InterPro" id="IPR036390">
    <property type="entry name" value="WH_DNA-bd_sf"/>
</dbReference>
<organism evidence="5 6">
    <name type="scientific">Pseudonocardia sulfidoxydans NBRC 16205</name>
    <dbReference type="NCBI Taxonomy" id="1223511"/>
    <lineage>
        <taxon>Bacteria</taxon>
        <taxon>Bacillati</taxon>
        <taxon>Actinomycetota</taxon>
        <taxon>Actinomycetes</taxon>
        <taxon>Pseudonocardiales</taxon>
        <taxon>Pseudonocardiaceae</taxon>
        <taxon>Pseudonocardia</taxon>
    </lineage>
</organism>
<dbReference type="OrthoDB" id="9792527at2"/>
<keyword evidence="3" id="KW-0804">Transcription</keyword>
<dbReference type="InterPro" id="IPR036388">
    <property type="entry name" value="WH-like_DNA-bd_sf"/>
</dbReference>
<evidence type="ECO:0000256" key="2">
    <source>
        <dbReference type="ARBA" id="ARBA00023125"/>
    </source>
</evidence>
<dbReference type="PANTHER" id="PTHR33204:SF18">
    <property type="entry name" value="TRANSCRIPTIONAL REGULATORY PROTEIN"/>
    <property type="match status" value="1"/>
</dbReference>
<gene>
    <name evidence="5" type="ORF">PSU4_58510</name>
</gene>
<feature type="domain" description="HTH hxlR-type" evidence="4">
    <location>
        <begin position="9"/>
        <end position="102"/>
    </location>
</feature>
<sequence length="229" mass="26085">MSAAGPEYCPVSMAATVLCERWNLLIIRELYVGARGFNDIHRGLPGLSRTLLSQRLRALQQSGLVESVAGNRGYRLTERGADLEDVLVAVGNWGVRWAFPEPADERLDPHLLMWRMRLGLRSEALPDQRVTVELIFEQGREQVRGWLVLDGEDSSVCTRDPMFDVDVHARAKSEVWYSVWYGHRGWSEVLEDGEMELSGRPALLRDFPTWFRRSDFAPRVAERRADASS</sequence>
<comment type="caution">
    <text evidence="5">The sequence shown here is derived from an EMBL/GenBank/DDBJ whole genome shotgun (WGS) entry which is preliminary data.</text>
</comment>
<dbReference type="Proteomes" id="UP000321685">
    <property type="component" value="Unassembled WGS sequence"/>
</dbReference>
<proteinExistence type="predicted"/>
<evidence type="ECO:0000313" key="5">
    <source>
        <dbReference type="EMBL" id="GEL26897.1"/>
    </source>
</evidence>
<dbReference type="InterPro" id="IPR002577">
    <property type="entry name" value="HTH_HxlR"/>
</dbReference>
<dbReference type="RefSeq" id="WP_147115704.1">
    <property type="nucleotide sequence ID" value="NZ_BJVJ01000121.1"/>
</dbReference>
<keyword evidence="6" id="KW-1185">Reference proteome</keyword>
<name>A0A511DRF6_9PSEU</name>
<keyword evidence="1" id="KW-0805">Transcription regulation</keyword>
<dbReference type="EMBL" id="BJVJ01000121">
    <property type="protein sequence ID" value="GEL26897.1"/>
    <property type="molecule type" value="Genomic_DNA"/>
</dbReference>
<evidence type="ECO:0000259" key="4">
    <source>
        <dbReference type="PROSITE" id="PS51118"/>
    </source>
</evidence>
<dbReference type="PROSITE" id="PS51118">
    <property type="entry name" value="HTH_HXLR"/>
    <property type="match status" value="1"/>
</dbReference>
<dbReference type="SUPFAM" id="SSF46785">
    <property type="entry name" value="Winged helix' DNA-binding domain"/>
    <property type="match status" value="1"/>
</dbReference>
<evidence type="ECO:0000313" key="6">
    <source>
        <dbReference type="Proteomes" id="UP000321685"/>
    </source>
</evidence>
<dbReference type="Pfam" id="PF01638">
    <property type="entry name" value="HxlR"/>
    <property type="match status" value="1"/>
</dbReference>
<protein>
    <submittedName>
        <fullName evidence="5">HxlR family transcriptional regulator</fullName>
    </submittedName>
</protein>
<dbReference type="AlphaFoldDB" id="A0A511DRF6"/>
<keyword evidence="2" id="KW-0238">DNA-binding</keyword>
<evidence type="ECO:0000256" key="3">
    <source>
        <dbReference type="ARBA" id="ARBA00023163"/>
    </source>
</evidence>
<evidence type="ECO:0000256" key="1">
    <source>
        <dbReference type="ARBA" id="ARBA00023015"/>
    </source>
</evidence>
<dbReference type="PANTHER" id="PTHR33204">
    <property type="entry name" value="TRANSCRIPTIONAL REGULATOR, MARR FAMILY"/>
    <property type="match status" value="1"/>
</dbReference>
<dbReference type="Gene3D" id="1.10.10.10">
    <property type="entry name" value="Winged helix-like DNA-binding domain superfamily/Winged helix DNA-binding domain"/>
    <property type="match status" value="1"/>
</dbReference>